<dbReference type="GO" id="GO:0043565">
    <property type="term" value="F:sequence-specific DNA binding"/>
    <property type="evidence" value="ECO:0007669"/>
    <property type="project" value="InterPro"/>
</dbReference>
<name>A0AAX6BN96_PRIMG</name>
<dbReference type="RefSeq" id="WP_374148948.1">
    <property type="nucleotide sequence ID" value="NZ_CP169245.1"/>
</dbReference>
<dbReference type="InterPro" id="IPR055247">
    <property type="entry name" value="InsJ-like_HTH"/>
</dbReference>
<evidence type="ECO:0000256" key="2">
    <source>
        <dbReference type="SAM" id="MobiDB-lite"/>
    </source>
</evidence>
<dbReference type="InterPro" id="IPR010921">
    <property type="entry name" value="Trp_repressor/repl_initiator"/>
</dbReference>
<dbReference type="InterPro" id="IPR036388">
    <property type="entry name" value="WH-like_DNA-bd_sf"/>
</dbReference>
<dbReference type="SUPFAM" id="SSF46689">
    <property type="entry name" value="Homeodomain-like"/>
    <property type="match status" value="1"/>
</dbReference>
<feature type="domain" description="Insertion element IS150 protein InsJ-like helix-turn-helix" evidence="3">
    <location>
        <begin position="63"/>
        <end position="117"/>
    </location>
</feature>
<protein>
    <recommendedName>
        <fullName evidence="3">Insertion element IS150 protein InsJ-like helix-turn-helix domain-containing protein</fullName>
    </recommendedName>
</protein>
<feature type="compositionally biased region" description="Basic and acidic residues" evidence="2">
    <location>
        <begin position="121"/>
        <end position="132"/>
    </location>
</feature>
<dbReference type="Gene3D" id="1.10.10.10">
    <property type="entry name" value="Winged helix-like DNA-binding domain superfamily/Winged helix DNA-binding domain"/>
    <property type="match status" value="2"/>
</dbReference>
<dbReference type="Proteomes" id="UP001165240">
    <property type="component" value="Unassembled WGS sequence"/>
</dbReference>
<comment type="similarity">
    <text evidence="1">Belongs to the IS150/IS1296 orfA family.</text>
</comment>
<sequence>MSRHTFEDKLKAIDLYLNKRNSYRETAKLMSATKSDIIKWVALYQKHGEKGLQPTYTNYSVKFKMDVLTYMEKTGASIREASYVFNIPSYSTVAKWKRTFEEQGKDGLFPKKRSRPKMKKKPTENLDTDKTNEELLKENEYLRMEIAYLKKLNALVQASRESKSEKKPK</sequence>
<evidence type="ECO:0000313" key="5">
    <source>
        <dbReference type="Proteomes" id="UP001165240"/>
    </source>
</evidence>
<dbReference type="Pfam" id="PF13518">
    <property type="entry name" value="HTH_28"/>
    <property type="match status" value="1"/>
</dbReference>
<accession>A0AAX6BN96</accession>
<dbReference type="InterPro" id="IPR009057">
    <property type="entry name" value="Homeodomain-like_sf"/>
</dbReference>
<gene>
    <name evidence="4" type="ORF">ShirakiTB12_36660</name>
</gene>
<feature type="region of interest" description="Disordered" evidence="2">
    <location>
        <begin position="106"/>
        <end position="132"/>
    </location>
</feature>
<dbReference type="PANTHER" id="PTHR33795:SF1">
    <property type="entry name" value="INSERTION ELEMENT IS150 PROTEIN INSJ"/>
    <property type="match status" value="1"/>
</dbReference>
<dbReference type="PANTHER" id="PTHR33795">
    <property type="entry name" value="INSERTION ELEMENT IS150 PROTEIN INSJ"/>
    <property type="match status" value="1"/>
</dbReference>
<reference evidence="4" key="1">
    <citation type="journal article" date="2024" name="Appl Microbiol">
        <title>Effect of kuratsuki Bacillus and Priestia on Taste of Sake.</title>
        <authorList>
            <person name="Kobayashi K."/>
            <person name="Nishida H."/>
        </authorList>
    </citation>
    <scope>NUCLEOTIDE SEQUENCE</scope>
    <source>
        <strain evidence="4">B-12</strain>
    </source>
</reference>
<dbReference type="EMBL" id="BSYK01000001">
    <property type="protein sequence ID" value="GMG75198.1"/>
    <property type="molecule type" value="Genomic_DNA"/>
</dbReference>
<evidence type="ECO:0000259" key="3">
    <source>
        <dbReference type="Pfam" id="PF13518"/>
    </source>
</evidence>
<proteinExistence type="inferred from homology"/>
<evidence type="ECO:0000313" key="4">
    <source>
        <dbReference type="EMBL" id="GMG75198.1"/>
    </source>
</evidence>
<dbReference type="AlphaFoldDB" id="A0AAX6BN96"/>
<feature type="compositionally biased region" description="Basic residues" evidence="2">
    <location>
        <begin position="110"/>
        <end position="120"/>
    </location>
</feature>
<organism evidence="4 5">
    <name type="scientific">Priestia megaterium</name>
    <name type="common">Bacillus megaterium</name>
    <dbReference type="NCBI Taxonomy" id="1404"/>
    <lineage>
        <taxon>Bacteria</taxon>
        <taxon>Bacillati</taxon>
        <taxon>Bacillota</taxon>
        <taxon>Bacilli</taxon>
        <taxon>Bacillales</taxon>
        <taxon>Bacillaceae</taxon>
        <taxon>Priestia</taxon>
    </lineage>
</organism>
<dbReference type="InterPro" id="IPR052057">
    <property type="entry name" value="IS150/IS1296_orfA-like"/>
</dbReference>
<evidence type="ECO:0000256" key="1">
    <source>
        <dbReference type="ARBA" id="ARBA00038232"/>
    </source>
</evidence>
<comment type="caution">
    <text evidence="4">The sequence shown here is derived from an EMBL/GenBank/DDBJ whole genome shotgun (WGS) entry which is preliminary data.</text>
</comment>
<dbReference type="SUPFAM" id="SSF48295">
    <property type="entry name" value="TrpR-like"/>
    <property type="match status" value="1"/>
</dbReference>